<dbReference type="PRINTS" id="PR00455">
    <property type="entry name" value="HTHTETR"/>
</dbReference>
<reference evidence="5" key="1">
    <citation type="submission" date="2018-11" db="EMBL/GenBank/DDBJ databases">
        <authorList>
            <person name="Nacke H."/>
        </authorList>
    </citation>
    <scope>NUCLEOTIDE SEQUENCE</scope>
</reference>
<evidence type="ECO:0000256" key="3">
    <source>
        <dbReference type="ARBA" id="ARBA00023163"/>
    </source>
</evidence>
<dbReference type="InterPro" id="IPR050109">
    <property type="entry name" value="HTH-type_TetR-like_transc_reg"/>
</dbReference>
<dbReference type="SUPFAM" id="SSF48498">
    <property type="entry name" value="Tetracyclin repressor-like, C-terminal domain"/>
    <property type="match status" value="1"/>
</dbReference>
<dbReference type="Gene3D" id="1.10.10.60">
    <property type="entry name" value="Homeodomain-like"/>
    <property type="match status" value="1"/>
</dbReference>
<evidence type="ECO:0000256" key="1">
    <source>
        <dbReference type="ARBA" id="ARBA00023015"/>
    </source>
</evidence>
<dbReference type="AlphaFoldDB" id="A0A411I633"/>
<dbReference type="FunFam" id="1.10.10.60:FF:000141">
    <property type="entry name" value="TetR family transcriptional regulator"/>
    <property type="match status" value="1"/>
</dbReference>
<dbReference type="InterPro" id="IPR001647">
    <property type="entry name" value="HTH_TetR"/>
</dbReference>
<dbReference type="SUPFAM" id="SSF46689">
    <property type="entry name" value="Homeodomain-like"/>
    <property type="match status" value="1"/>
</dbReference>
<dbReference type="InterPro" id="IPR039536">
    <property type="entry name" value="TetR_C_Proteobacteria"/>
</dbReference>
<dbReference type="Gene3D" id="1.10.357.10">
    <property type="entry name" value="Tetracycline Repressor, domain 2"/>
    <property type="match status" value="1"/>
</dbReference>
<organism evidence="5">
    <name type="scientific">uncultured organism</name>
    <dbReference type="NCBI Taxonomy" id="155900"/>
    <lineage>
        <taxon>unclassified sequences</taxon>
        <taxon>environmental samples</taxon>
    </lineage>
</organism>
<dbReference type="EMBL" id="MK159022">
    <property type="protein sequence ID" value="QBB78488.1"/>
    <property type="molecule type" value="Genomic_DNA"/>
</dbReference>
<dbReference type="GO" id="GO:0000976">
    <property type="term" value="F:transcription cis-regulatory region binding"/>
    <property type="evidence" value="ECO:0007669"/>
    <property type="project" value="TreeGrafter"/>
</dbReference>
<dbReference type="PANTHER" id="PTHR30055">
    <property type="entry name" value="HTH-TYPE TRANSCRIPTIONAL REGULATOR RUTR"/>
    <property type="match status" value="1"/>
</dbReference>
<evidence type="ECO:0000259" key="4">
    <source>
        <dbReference type="PROSITE" id="PS50977"/>
    </source>
</evidence>
<protein>
    <recommendedName>
        <fullName evidence="4">HTH tetR-type domain-containing protein</fullName>
    </recommendedName>
</protein>
<dbReference type="Pfam" id="PF00440">
    <property type="entry name" value="TetR_N"/>
    <property type="match status" value="1"/>
</dbReference>
<dbReference type="PANTHER" id="PTHR30055:SF146">
    <property type="entry name" value="HTH-TYPE TRANSCRIPTIONAL DUAL REGULATOR CECR"/>
    <property type="match status" value="1"/>
</dbReference>
<proteinExistence type="predicted"/>
<keyword evidence="2" id="KW-0238">DNA-binding</keyword>
<name>A0A411I633_9ZZZZ</name>
<dbReference type="InterPro" id="IPR036271">
    <property type="entry name" value="Tet_transcr_reg_TetR-rel_C_sf"/>
</dbReference>
<evidence type="ECO:0000256" key="2">
    <source>
        <dbReference type="ARBA" id="ARBA00023125"/>
    </source>
</evidence>
<dbReference type="GO" id="GO:0003700">
    <property type="term" value="F:DNA-binding transcription factor activity"/>
    <property type="evidence" value="ECO:0007669"/>
    <property type="project" value="TreeGrafter"/>
</dbReference>
<evidence type="ECO:0000313" key="5">
    <source>
        <dbReference type="EMBL" id="QBB78488.1"/>
    </source>
</evidence>
<accession>A0A411I633</accession>
<feature type="domain" description="HTH tetR-type" evidence="4">
    <location>
        <begin position="18"/>
        <end position="78"/>
    </location>
</feature>
<sequence>MASWAESTLDPSLPRGQIAKRANILETAARVFAREGFSGTTIDMIAAEAGVSRQTVYNQIGDKEKVFAAVVEDTTEKANAGLFATLATFPDDPKDLEAELTAFARRLATNCLCDRRSSALLKLVETEGQRYPELFQAWRERGPGRVWAAVSARLTRLAHGGHLDLDDPDLAARQFMSLVVMDLRPATLLGQRPSEAEIDHATRSAVRTFLRAYGRTRPAGGPSGLDRVKQ</sequence>
<keyword evidence="1" id="KW-0805">Transcription regulation</keyword>
<keyword evidence="3" id="KW-0804">Transcription</keyword>
<dbReference type="Pfam" id="PF14246">
    <property type="entry name" value="TetR_C_7"/>
    <property type="match status" value="1"/>
</dbReference>
<dbReference type="PROSITE" id="PS50977">
    <property type="entry name" value="HTH_TETR_2"/>
    <property type="match status" value="1"/>
</dbReference>
<dbReference type="InterPro" id="IPR009057">
    <property type="entry name" value="Homeodomain-like_sf"/>
</dbReference>